<dbReference type="EMBL" id="CP104778">
    <property type="protein sequence ID" value="WPC21244.1"/>
    <property type="molecule type" value="Genomic_DNA"/>
</dbReference>
<organism evidence="1 2">
    <name type="scientific">Pediococcus inopinatus</name>
    <dbReference type="NCBI Taxonomy" id="114090"/>
    <lineage>
        <taxon>Bacteria</taxon>
        <taxon>Bacillati</taxon>
        <taxon>Bacillota</taxon>
        <taxon>Bacilli</taxon>
        <taxon>Lactobacillales</taxon>
        <taxon>Lactobacillaceae</taxon>
        <taxon>Pediococcus</taxon>
    </lineage>
</organism>
<dbReference type="Proteomes" id="UP001302696">
    <property type="component" value="Chromosome"/>
</dbReference>
<name>A0ABZ0Q4A1_9LACO</name>
<protein>
    <submittedName>
        <fullName evidence="1">Uncharacterized protein</fullName>
    </submittedName>
</protein>
<accession>A0ABZ0Q4A1</accession>
<sequence length="63" mass="7454">MLLRVQTTDDEVLYVNENQIAYVKKIDTRLLDEESNWQVFLMDAAETSFIIPHSELKRQEQVV</sequence>
<keyword evidence="2" id="KW-1185">Reference proteome</keyword>
<gene>
    <name evidence="1" type="ORF">N6G96_08165</name>
</gene>
<evidence type="ECO:0000313" key="2">
    <source>
        <dbReference type="Proteomes" id="UP001302696"/>
    </source>
</evidence>
<dbReference type="RefSeq" id="WP_057772282.1">
    <property type="nucleotide sequence ID" value="NZ_BBIM01000034.1"/>
</dbReference>
<proteinExistence type="predicted"/>
<evidence type="ECO:0000313" key="1">
    <source>
        <dbReference type="EMBL" id="WPC21244.1"/>
    </source>
</evidence>
<reference evidence="2" key="1">
    <citation type="submission" date="2024-06" db="EMBL/GenBank/DDBJ databases">
        <authorList>
            <person name="Chang H.C."/>
            <person name="Mun S.Y."/>
        </authorList>
    </citation>
    <scope>NUCLEOTIDE SEQUENCE [LARGE SCALE GENOMIC DNA]</scope>
    <source>
        <strain evidence="2">KT1</strain>
    </source>
</reference>